<dbReference type="Proteomes" id="UP000094527">
    <property type="component" value="Unassembled WGS sequence"/>
</dbReference>
<dbReference type="InterPro" id="IPR029196">
    <property type="entry name" value="HAPSTR1-like"/>
</dbReference>
<dbReference type="EMBL" id="LJIJ01000873">
    <property type="protein sequence ID" value="ODM94004.1"/>
    <property type="molecule type" value="Genomic_DNA"/>
</dbReference>
<evidence type="ECO:0000313" key="8">
    <source>
        <dbReference type="Proteomes" id="UP000094527"/>
    </source>
</evidence>
<dbReference type="OrthoDB" id="2133190at2759"/>
<dbReference type="GO" id="GO:0005634">
    <property type="term" value="C:nucleus"/>
    <property type="evidence" value="ECO:0007669"/>
    <property type="project" value="UniProtKB-SubCell"/>
</dbReference>
<evidence type="ECO:0000256" key="2">
    <source>
        <dbReference type="ARBA" id="ARBA00023015"/>
    </source>
</evidence>
<dbReference type="GO" id="GO:0000981">
    <property type="term" value="F:DNA-binding transcription factor activity, RNA polymerase II-specific"/>
    <property type="evidence" value="ECO:0007669"/>
    <property type="project" value="TreeGrafter"/>
</dbReference>
<evidence type="ECO:0000256" key="5">
    <source>
        <dbReference type="ARBA" id="ARBA00023242"/>
    </source>
</evidence>
<name>A0A1D2MMF7_ORCCI</name>
<dbReference type="AlphaFoldDB" id="A0A1D2MMF7"/>
<protein>
    <submittedName>
        <fullName evidence="7">Sterol regulatory element-binding protein 2</fullName>
    </submittedName>
</protein>
<dbReference type="Pfam" id="PF15251">
    <property type="entry name" value="TAPR1-like"/>
    <property type="match status" value="1"/>
</dbReference>
<feature type="compositionally biased region" description="Low complexity" evidence="6">
    <location>
        <begin position="79"/>
        <end position="91"/>
    </location>
</feature>
<dbReference type="GO" id="GO:0000978">
    <property type="term" value="F:RNA polymerase II cis-regulatory region sequence-specific DNA binding"/>
    <property type="evidence" value="ECO:0007669"/>
    <property type="project" value="TreeGrafter"/>
</dbReference>
<comment type="caution">
    <text evidence="7">The sequence shown here is derived from an EMBL/GenBank/DDBJ whole genome shotgun (WGS) entry which is preliminary data.</text>
</comment>
<dbReference type="PANTHER" id="PTHR46062">
    <property type="entry name" value="STEROL REGULATORY ELEMENT-BINDING PROTEIN"/>
    <property type="match status" value="1"/>
</dbReference>
<evidence type="ECO:0000256" key="3">
    <source>
        <dbReference type="ARBA" id="ARBA00023125"/>
    </source>
</evidence>
<evidence type="ECO:0000256" key="1">
    <source>
        <dbReference type="ARBA" id="ARBA00004123"/>
    </source>
</evidence>
<dbReference type="STRING" id="48709.A0A1D2MMF7"/>
<dbReference type="PANTHER" id="PTHR46062:SF1">
    <property type="entry name" value="LP12374P"/>
    <property type="match status" value="1"/>
</dbReference>
<feature type="region of interest" description="Disordered" evidence="6">
    <location>
        <begin position="351"/>
        <end position="371"/>
    </location>
</feature>
<keyword evidence="3" id="KW-0238">DNA-binding</keyword>
<organism evidence="7 8">
    <name type="scientific">Orchesella cincta</name>
    <name type="common">Springtail</name>
    <name type="synonym">Podura cincta</name>
    <dbReference type="NCBI Taxonomy" id="48709"/>
    <lineage>
        <taxon>Eukaryota</taxon>
        <taxon>Metazoa</taxon>
        <taxon>Ecdysozoa</taxon>
        <taxon>Arthropoda</taxon>
        <taxon>Hexapoda</taxon>
        <taxon>Collembola</taxon>
        <taxon>Entomobryomorpha</taxon>
        <taxon>Entomobryoidea</taxon>
        <taxon>Orchesellidae</taxon>
        <taxon>Orchesellinae</taxon>
        <taxon>Orchesella</taxon>
    </lineage>
</organism>
<evidence type="ECO:0000256" key="4">
    <source>
        <dbReference type="ARBA" id="ARBA00023163"/>
    </source>
</evidence>
<evidence type="ECO:0000313" key="7">
    <source>
        <dbReference type="EMBL" id="ODM94004.1"/>
    </source>
</evidence>
<comment type="subcellular location">
    <subcellularLocation>
        <location evidence="1">Nucleus</location>
    </subcellularLocation>
</comment>
<keyword evidence="8" id="KW-1185">Reference proteome</keyword>
<accession>A0A1D2MMF7</accession>
<reference evidence="7 8" key="1">
    <citation type="journal article" date="2016" name="Genome Biol. Evol.">
        <title>Gene Family Evolution Reflects Adaptation to Soil Environmental Stressors in the Genome of the Collembolan Orchesella cincta.</title>
        <authorList>
            <person name="Faddeeva-Vakhrusheva A."/>
            <person name="Derks M.F."/>
            <person name="Anvar S.Y."/>
            <person name="Agamennone V."/>
            <person name="Suring W."/>
            <person name="Smit S."/>
            <person name="van Straalen N.M."/>
            <person name="Roelofs D."/>
        </authorList>
    </citation>
    <scope>NUCLEOTIDE SEQUENCE [LARGE SCALE GENOMIC DNA]</scope>
    <source>
        <tissue evidence="7">Mixed pool</tissue>
    </source>
</reference>
<feature type="compositionally biased region" description="Basic and acidic residues" evidence="6">
    <location>
        <begin position="150"/>
        <end position="159"/>
    </location>
</feature>
<keyword evidence="2" id="KW-0805">Transcription regulation</keyword>
<gene>
    <name evidence="7" type="ORF">Ocin01_12675</name>
</gene>
<feature type="region of interest" description="Disordered" evidence="6">
    <location>
        <begin position="150"/>
        <end position="181"/>
    </location>
</feature>
<proteinExistence type="predicted"/>
<evidence type="ECO:0000256" key="6">
    <source>
        <dbReference type="SAM" id="MobiDB-lite"/>
    </source>
</evidence>
<sequence length="964" mass="107242">MIGHPRLLNLEFRGCRSDKTNLIGWSRVTFVVVECDGRLKVAQRSEFSSESSNAMDGASGGVIDEENNEWGEEELEEQPNSGIPNNPLLLNGSGGSPGHDDLEKNLDDASNLLETENQAYQQRMWASFQNCARAIAQVYVCNKEQRDGGVIASRDRGGEEPQQQRPHECDPHPQGPSEKPPVVFEESFRSAAQHATTLYKDSLETSRRLIDLAIKTGSNRRTKEILAFVKGRKKRFIRRDELINLLIGERSGGASAVKGGSRKHHHLDNSYSFAGIISSSATQACSPLFIAQQQGSVAQSSTQGSSQIFGMNPFSAHLLGGSCSRPHNNHEEDPTNLHLGLQQLFVAGNSSHGHGHPVKRPANSISSANNNPLHLSADEDDDRVLLRNNSTVSNARVDDELMEDSRIGSGGSAAAPLVLFAVACGLFLINPGSETHHVVKREVVDALPQPHWFASYVPRITAMGLNLIVFLFLYKILGIFTSEKREEKQEVVIQEPPSSFKKLVLYKEFLTTFLWNGKENKSVATAYMNGSKRAVDSQSRAWYGLKIIQNSMSVDSQDLLVSGLILVNSKLLVKRCYSRVKALSEKQAFSLHPLFDFGIHHIVNGTYSSNNAFTTEIPNGLLGNVMQGLKHECILKGITRLLVNGDKSTCTYFKNCLRVVVSEGKNPGLRDHLAEWWGCLLWVEAEWMANKRSGRTEPIEKLVKVIDSLWKRKIQGSKLETEQPVFKAVYYAHRVRREIIMGNRAFTNAQMNTLLNQSSEALRESINLTEKYATLQLVWTLVAEWILETRIELWEETGTADPEFCCNFSSDLDTLRSLCHHVPTSLPSVYLYEASLRLMSRASPGRTQQLLDASLKPPRLSNKHALLCVTGNSSEQVSEITQTDLESTDGGKSCKSRVRGPSNLVREKRKALAMYLTCKHLPVHVITCPGEKAGMLRETIKLLEKFGDQKKINQCVDMIKSIVN</sequence>
<keyword evidence="5" id="KW-0539">Nucleus</keyword>
<feature type="compositionally biased region" description="Low complexity" evidence="6">
    <location>
        <begin position="362"/>
        <end position="371"/>
    </location>
</feature>
<keyword evidence="4" id="KW-0804">Transcription</keyword>
<feature type="region of interest" description="Disordered" evidence="6">
    <location>
        <begin position="70"/>
        <end position="105"/>
    </location>
</feature>